<comment type="similarity">
    <text evidence="1">Belongs to the AB hydrolase superfamily. AB hydrolase 2 family.</text>
</comment>
<gene>
    <name evidence="4" type="ORF">F3S47_16770</name>
</gene>
<protein>
    <submittedName>
        <fullName evidence="4">Cutinase family protein</fullName>
    </submittedName>
</protein>
<reference evidence="4 5" key="1">
    <citation type="submission" date="2019-09" db="EMBL/GenBank/DDBJ databases">
        <authorList>
            <person name="Park J.-S."/>
            <person name="Choi H.-J."/>
        </authorList>
    </citation>
    <scope>NUCLEOTIDE SEQUENCE [LARGE SCALE GENOMIC DNA]</scope>
    <source>
        <strain evidence="4 5">176SS1-4</strain>
    </source>
</reference>
<keyword evidence="5" id="KW-1185">Reference proteome</keyword>
<evidence type="ECO:0000256" key="2">
    <source>
        <dbReference type="ARBA" id="ARBA00022801"/>
    </source>
</evidence>
<dbReference type="SUPFAM" id="SSF53474">
    <property type="entry name" value="alpha/beta-Hydrolases"/>
    <property type="match status" value="1"/>
</dbReference>
<comment type="caution">
    <text evidence="4">The sequence shown here is derived from an EMBL/GenBank/DDBJ whole genome shotgun (WGS) entry which is preliminary data.</text>
</comment>
<dbReference type="PANTHER" id="PTHR10655">
    <property type="entry name" value="LYSOPHOSPHOLIPASE-RELATED"/>
    <property type="match status" value="1"/>
</dbReference>
<sequence>MAGMATAGAEPGAARAVAVLLHGRGQSPDFMREAVVGRLAVDGVHYLMPAAAGSSWYEAKAVDPLNEETETQLRAALAQLEDALEAARTTCPGLPLILVGFSQGACLIIEHLMRGGTADAAAALTGCRVGAASDDLPRADLRDMPVYLTNGDEDPWIPVWAYQKSVGDFVAAGARVRCDILPGRPHEISAVEIAVLDRLIADLAGGTPPLGGAT</sequence>
<dbReference type="RefSeq" id="WP_150446462.1">
    <property type="nucleotide sequence ID" value="NZ_VYQE01000006.1"/>
</dbReference>
<dbReference type="PANTHER" id="PTHR10655:SF17">
    <property type="entry name" value="LYSOPHOSPHOLIPASE-LIKE PROTEIN 1"/>
    <property type="match status" value="1"/>
</dbReference>
<organism evidence="4 5">
    <name type="scientific">Histidinibacterium aquaticum</name>
    <dbReference type="NCBI Taxonomy" id="2613962"/>
    <lineage>
        <taxon>Bacteria</taxon>
        <taxon>Pseudomonadati</taxon>
        <taxon>Pseudomonadota</taxon>
        <taxon>Alphaproteobacteria</taxon>
        <taxon>Rhodobacterales</taxon>
        <taxon>Paracoccaceae</taxon>
        <taxon>Histidinibacterium</taxon>
    </lineage>
</organism>
<dbReference type="InterPro" id="IPR050565">
    <property type="entry name" value="LYPA1-2/EST-like"/>
</dbReference>
<feature type="domain" description="Phospholipase/carboxylesterase/thioesterase" evidence="3">
    <location>
        <begin position="13"/>
        <end position="197"/>
    </location>
</feature>
<dbReference type="Proteomes" id="UP000326554">
    <property type="component" value="Unassembled WGS sequence"/>
</dbReference>
<accession>A0A5J5GBP8</accession>
<evidence type="ECO:0000259" key="3">
    <source>
        <dbReference type="Pfam" id="PF02230"/>
    </source>
</evidence>
<dbReference type="Pfam" id="PF02230">
    <property type="entry name" value="Abhydrolase_2"/>
    <property type="match status" value="1"/>
</dbReference>
<evidence type="ECO:0000256" key="1">
    <source>
        <dbReference type="ARBA" id="ARBA00006499"/>
    </source>
</evidence>
<dbReference type="AlphaFoldDB" id="A0A5J5GBP8"/>
<proteinExistence type="inferred from homology"/>
<evidence type="ECO:0000313" key="5">
    <source>
        <dbReference type="Proteomes" id="UP000326554"/>
    </source>
</evidence>
<dbReference type="InterPro" id="IPR029058">
    <property type="entry name" value="AB_hydrolase_fold"/>
</dbReference>
<dbReference type="EMBL" id="VYQE01000006">
    <property type="protein sequence ID" value="KAA9005556.1"/>
    <property type="molecule type" value="Genomic_DNA"/>
</dbReference>
<dbReference type="InterPro" id="IPR003140">
    <property type="entry name" value="PLipase/COase/thioEstase"/>
</dbReference>
<keyword evidence="2" id="KW-0378">Hydrolase</keyword>
<dbReference type="Gene3D" id="3.40.50.1820">
    <property type="entry name" value="alpha/beta hydrolase"/>
    <property type="match status" value="1"/>
</dbReference>
<dbReference type="GO" id="GO:0016787">
    <property type="term" value="F:hydrolase activity"/>
    <property type="evidence" value="ECO:0007669"/>
    <property type="project" value="UniProtKB-KW"/>
</dbReference>
<evidence type="ECO:0000313" key="4">
    <source>
        <dbReference type="EMBL" id="KAA9005556.1"/>
    </source>
</evidence>
<name>A0A5J5GBP8_9RHOB</name>